<dbReference type="InterPro" id="IPR053142">
    <property type="entry name" value="PchR_regulatory_protein"/>
</dbReference>
<keyword evidence="1" id="KW-0805">Transcription regulation</keyword>
<protein>
    <submittedName>
        <fullName evidence="5">Right origin-binding protein</fullName>
    </submittedName>
</protein>
<reference evidence="5 6" key="1">
    <citation type="submission" date="2018-03" db="EMBL/GenBank/DDBJ databases">
        <title>Genome sequence of Clostridium luticellarii DSM 29923.</title>
        <authorList>
            <person name="Poehlein A."/>
            <person name="Daniel R."/>
        </authorList>
    </citation>
    <scope>NUCLEOTIDE SEQUENCE [LARGE SCALE GENOMIC DNA]</scope>
    <source>
        <strain evidence="5 6">DSM 29923</strain>
    </source>
</reference>
<dbReference type="PROSITE" id="PS00041">
    <property type="entry name" value="HTH_ARAC_FAMILY_1"/>
    <property type="match status" value="1"/>
</dbReference>
<dbReference type="InterPro" id="IPR020449">
    <property type="entry name" value="Tscrpt_reg_AraC-type_HTH"/>
</dbReference>
<organism evidence="5 6">
    <name type="scientific">Clostridium luticellarii</name>
    <dbReference type="NCBI Taxonomy" id="1691940"/>
    <lineage>
        <taxon>Bacteria</taxon>
        <taxon>Bacillati</taxon>
        <taxon>Bacillota</taxon>
        <taxon>Clostridia</taxon>
        <taxon>Eubacteriales</taxon>
        <taxon>Clostridiaceae</taxon>
        <taxon>Clostridium</taxon>
    </lineage>
</organism>
<proteinExistence type="predicted"/>
<name>A0A2T0BMU9_9CLOT</name>
<evidence type="ECO:0000313" key="5">
    <source>
        <dbReference type="EMBL" id="PRR85142.1"/>
    </source>
</evidence>
<evidence type="ECO:0000259" key="4">
    <source>
        <dbReference type="PROSITE" id="PS01124"/>
    </source>
</evidence>
<dbReference type="Proteomes" id="UP000237798">
    <property type="component" value="Unassembled WGS sequence"/>
</dbReference>
<accession>A0A2T0BMU9</accession>
<dbReference type="RefSeq" id="WP_106009474.1">
    <property type="nucleotide sequence ID" value="NZ_PVXP01000023.1"/>
</dbReference>
<dbReference type="InterPro" id="IPR009057">
    <property type="entry name" value="Homeodomain-like_sf"/>
</dbReference>
<dbReference type="InterPro" id="IPR018062">
    <property type="entry name" value="HTH_AraC-typ_CS"/>
</dbReference>
<feature type="domain" description="HTH araC/xylS-type" evidence="4">
    <location>
        <begin position="220"/>
        <end position="318"/>
    </location>
</feature>
<dbReference type="PRINTS" id="PR00032">
    <property type="entry name" value="HTHARAC"/>
</dbReference>
<sequence length="319" mass="36692">MYVTDRDKQLYGSQVCVVKKDKDCAIYKIDNPTGSAVMTSYSVFPGIELIYNDVHAQFVSVDVEPPKNILEINHCREGIIECESRKGEYLYLSRGSLAINRKFSVNKSSYFPLSHFHGITVALDFDKVPECLSCILDEVSVDLSKLKSKFFGNNENFLIIRENQSIHHIFSELYSVSEKIRKGYYKVKVLEILLFLSSLGEEELKQSKRYYPKKQVDTVKKIKKYLTVDLSEKVTLDELSSQFKIPLTTMKLVFKEMYGDSIYSFIRTYKMQKAVELLKNTGREINDIAVCLGYNNASKFSKAFKEVIGINPSIYRKNV</sequence>
<dbReference type="GO" id="GO:0043565">
    <property type="term" value="F:sequence-specific DNA binding"/>
    <property type="evidence" value="ECO:0007669"/>
    <property type="project" value="InterPro"/>
</dbReference>
<dbReference type="OrthoDB" id="9772607at2"/>
<keyword evidence="6" id="KW-1185">Reference proteome</keyword>
<dbReference type="GO" id="GO:0003700">
    <property type="term" value="F:DNA-binding transcription factor activity"/>
    <property type="evidence" value="ECO:0007669"/>
    <property type="project" value="InterPro"/>
</dbReference>
<keyword evidence="3" id="KW-0804">Transcription</keyword>
<dbReference type="AlphaFoldDB" id="A0A2T0BMU9"/>
<dbReference type="SMART" id="SM00342">
    <property type="entry name" value="HTH_ARAC"/>
    <property type="match status" value="1"/>
</dbReference>
<comment type="caution">
    <text evidence="5">The sequence shown here is derived from an EMBL/GenBank/DDBJ whole genome shotgun (WGS) entry which is preliminary data.</text>
</comment>
<dbReference type="InterPro" id="IPR018060">
    <property type="entry name" value="HTH_AraC"/>
</dbReference>
<gene>
    <name evidence="5" type="primary">rob_1</name>
    <name evidence="5" type="ORF">CLLU_18780</name>
</gene>
<keyword evidence="2" id="KW-0238">DNA-binding</keyword>
<dbReference type="SUPFAM" id="SSF46689">
    <property type="entry name" value="Homeodomain-like"/>
    <property type="match status" value="1"/>
</dbReference>
<evidence type="ECO:0000313" key="6">
    <source>
        <dbReference type="Proteomes" id="UP000237798"/>
    </source>
</evidence>
<evidence type="ECO:0000256" key="1">
    <source>
        <dbReference type="ARBA" id="ARBA00023015"/>
    </source>
</evidence>
<dbReference type="PANTHER" id="PTHR47893">
    <property type="entry name" value="REGULATORY PROTEIN PCHR"/>
    <property type="match status" value="1"/>
</dbReference>
<evidence type="ECO:0000256" key="2">
    <source>
        <dbReference type="ARBA" id="ARBA00023125"/>
    </source>
</evidence>
<dbReference type="Gene3D" id="1.10.10.60">
    <property type="entry name" value="Homeodomain-like"/>
    <property type="match status" value="1"/>
</dbReference>
<dbReference type="Pfam" id="PF12833">
    <property type="entry name" value="HTH_18"/>
    <property type="match status" value="1"/>
</dbReference>
<dbReference type="EMBL" id="PVXP01000023">
    <property type="protein sequence ID" value="PRR85142.1"/>
    <property type="molecule type" value="Genomic_DNA"/>
</dbReference>
<evidence type="ECO:0000256" key="3">
    <source>
        <dbReference type="ARBA" id="ARBA00023163"/>
    </source>
</evidence>
<dbReference type="PROSITE" id="PS01124">
    <property type="entry name" value="HTH_ARAC_FAMILY_2"/>
    <property type="match status" value="1"/>
</dbReference>
<dbReference type="PANTHER" id="PTHR47893:SF1">
    <property type="entry name" value="REGULATORY PROTEIN PCHR"/>
    <property type="match status" value="1"/>
</dbReference>